<keyword evidence="6 11" id="KW-0812">Transmembrane</keyword>
<dbReference type="InterPro" id="IPR036890">
    <property type="entry name" value="HATPase_C_sf"/>
</dbReference>
<dbReference type="SMART" id="SM00387">
    <property type="entry name" value="HATPase_c"/>
    <property type="match status" value="1"/>
</dbReference>
<dbReference type="Gene3D" id="6.10.340.10">
    <property type="match status" value="1"/>
</dbReference>
<dbReference type="PANTHER" id="PTHR45436:SF8">
    <property type="entry name" value="HISTIDINE KINASE"/>
    <property type="match status" value="1"/>
</dbReference>
<dbReference type="InterPro" id="IPR003661">
    <property type="entry name" value="HisK_dim/P_dom"/>
</dbReference>
<evidence type="ECO:0000256" key="6">
    <source>
        <dbReference type="ARBA" id="ARBA00022692"/>
    </source>
</evidence>
<evidence type="ECO:0000259" key="12">
    <source>
        <dbReference type="PROSITE" id="PS50109"/>
    </source>
</evidence>
<keyword evidence="8 11" id="KW-1133">Transmembrane helix</keyword>
<name>A0A1Y5RMF1_9RHOB</name>
<evidence type="ECO:0000256" key="3">
    <source>
        <dbReference type="ARBA" id="ARBA00012438"/>
    </source>
</evidence>
<evidence type="ECO:0000256" key="8">
    <source>
        <dbReference type="ARBA" id="ARBA00022989"/>
    </source>
</evidence>
<keyword evidence="9" id="KW-0902">Two-component regulatory system</keyword>
<feature type="domain" description="Histidine kinase" evidence="12">
    <location>
        <begin position="254"/>
        <end position="465"/>
    </location>
</feature>
<dbReference type="AlphaFoldDB" id="A0A1Y5RMF1"/>
<evidence type="ECO:0000256" key="2">
    <source>
        <dbReference type="ARBA" id="ARBA00004370"/>
    </source>
</evidence>
<dbReference type="InterPro" id="IPR050428">
    <property type="entry name" value="TCS_sensor_his_kinase"/>
</dbReference>
<dbReference type="SMART" id="SM00304">
    <property type="entry name" value="HAMP"/>
    <property type="match status" value="1"/>
</dbReference>
<dbReference type="InterPro" id="IPR036097">
    <property type="entry name" value="HisK_dim/P_sf"/>
</dbReference>
<keyword evidence="5 14" id="KW-0808">Transferase</keyword>
<dbReference type="SUPFAM" id="SSF55874">
    <property type="entry name" value="ATPase domain of HSP90 chaperone/DNA topoisomerase II/histidine kinase"/>
    <property type="match status" value="1"/>
</dbReference>
<dbReference type="Gene3D" id="3.30.565.10">
    <property type="entry name" value="Histidine kinase-like ATPase, C-terminal domain"/>
    <property type="match status" value="1"/>
</dbReference>
<dbReference type="Pfam" id="PF02518">
    <property type="entry name" value="HATPase_c"/>
    <property type="match status" value="1"/>
</dbReference>
<dbReference type="PRINTS" id="PR00344">
    <property type="entry name" value="BCTRLSENSOR"/>
</dbReference>
<evidence type="ECO:0000256" key="10">
    <source>
        <dbReference type="ARBA" id="ARBA00023136"/>
    </source>
</evidence>
<evidence type="ECO:0000256" key="1">
    <source>
        <dbReference type="ARBA" id="ARBA00000085"/>
    </source>
</evidence>
<dbReference type="EC" id="2.7.13.3" evidence="3"/>
<feature type="transmembrane region" description="Helical" evidence="11">
    <location>
        <begin position="21"/>
        <end position="44"/>
    </location>
</feature>
<feature type="transmembrane region" description="Helical" evidence="11">
    <location>
        <begin position="168"/>
        <end position="191"/>
    </location>
</feature>
<dbReference type="Gene3D" id="1.10.287.130">
    <property type="match status" value="1"/>
</dbReference>
<comment type="subcellular location">
    <subcellularLocation>
        <location evidence="2">Membrane</location>
    </subcellularLocation>
</comment>
<sequence length="465" mass="50760">MSLADRPRATNTLGSTVFQHILRSSAAFVLVSLAILWAICWAMIWRIDAAQVARIEAEVEYAQEVYYSRGEEDLIEEAIGDDEDVIWSDDLIFELLENGDLLWVLRADDYTPKAGFDGLHGEEGWEVVTLEHPEITTPVRVNTVVLRGWDRLSIGAFVDPARENTLSFAIFATLAMLLIVLPLSLITGFAVSKRVFRRIEDISDTTAAVAAGEMEVRAPQSGRHDEFDRLAGGLNTMLDEVERLTANIEGVSVGVAHDLRTPLSNIGGRLELIRRDSADPQAVAAHVDAAEAAQGQLMRVFDALLRLGEVRAGKRRVAFAPFDLSASIDQLCEAYAPAFEDADKTFTAQIAGGITLDGDRELIEQAVSNLLENALEHSRDAARVQVRLTRDAGHVTLVVGDDGPGISPVHRDRIFERFFRADASRSTPGNGLGLSLVQAIVQLHGAEVRLAEQGAGAEFIVVFQG</sequence>
<dbReference type="Proteomes" id="UP000193623">
    <property type="component" value="Unassembled WGS sequence"/>
</dbReference>
<dbReference type="SUPFAM" id="SSF47384">
    <property type="entry name" value="Homodimeric domain of signal transducing histidine kinase"/>
    <property type="match status" value="1"/>
</dbReference>
<feature type="domain" description="HAMP" evidence="13">
    <location>
        <begin position="193"/>
        <end position="246"/>
    </location>
</feature>
<comment type="catalytic activity">
    <reaction evidence="1">
        <text>ATP + protein L-histidine = ADP + protein N-phospho-L-histidine.</text>
        <dbReference type="EC" id="2.7.13.3"/>
    </reaction>
</comment>
<gene>
    <name evidence="14" type="primary">tcrY</name>
    <name evidence="14" type="ORF">PSJ8397_00770</name>
</gene>
<evidence type="ECO:0000256" key="4">
    <source>
        <dbReference type="ARBA" id="ARBA00022553"/>
    </source>
</evidence>
<dbReference type="PROSITE" id="PS50109">
    <property type="entry name" value="HIS_KIN"/>
    <property type="match status" value="1"/>
</dbReference>
<accession>A0A1Y5RMF1</accession>
<keyword evidence="10 11" id="KW-0472">Membrane</keyword>
<dbReference type="CDD" id="cd06225">
    <property type="entry name" value="HAMP"/>
    <property type="match status" value="1"/>
</dbReference>
<keyword evidence="4" id="KW-0597">Phosphoprotein</keyword>
<dbReference type="PANTHER" id="PTHR45436">
    <property type="entry name" value="SENSOR HISTIDINE KINASE YKOH"/>
    <property type="match status" value="1"/>
</dbReference>
<evidence type="ECO:0000313" key="14">
    <source>
        <dbReference type="EMBL" id="SLN20557.1"/>
    </source>
</evidence>
<dbReference type="InterPro" id="IPR004358">
    <property type="entry name" value="Sig_transdc_His_kin-like_C"/>
</dbReference>
<evidence type="ECO:0000313" key="15">
    <source>
        <dbReference type="Proteomes" id="UP000193623"/>
    </source>
</evidence>
<dbReference type="InterPro" id="IPR003660">
    <property type="entry name" value="HAMP_dom"/>
</dbReference>
<dbReference type="EMBL" id="FWFT01000001">
    <property type="protein sequence ID" value="SLN20557.1"/>
    <property type="molecule type" value="Genomic_DNA"/>
</dbReference>
<keyword evidence="7 14" id="KW-0418">Kinase</keyword>
<reference evidence="14 15" key="1">
    <citation type="submission" date="2017-03" db="EMBL/GenBank/DDBJ databases">
        <authorList>
            <person name="Afonso C.L."/>
            <person name="Miller P.J."/>
            <person name="Scott M.A."/>
            <person name="Spackman E."/>
            <person name="Goraichik I."/>
            <person name="Dimitrov K.M."/>
            <person name="Suarez D.L."/>
            <person name="Swayne D.E."/>
        </authorList>
    </citation>
    <scope>NUCLEOTIDE SEQUENCE [LARGE SCALE GENOMIC DNA]</scope>
    <source>
        <strain evidence="14 15">CECT 8397</strain>
    </source>
</reference>
<dbReference type="InterPro" id="IPR005467">
    <property type="entry name" value="His_kinase_dom"/>
</dbReference>
<evidence type="ECO:0000259" key="13">
    <source>
        <dbReference type="PROSITE" id="PS50885"/>
    </source>
</evidence>
<dbReference type="Pfam" id="PF00512">
    <property type="entry name" value="HisKA"/>
    <property type="match status" value="1"/>
</dbReference>
<dbReference type="GO" id="GO:0000155">
    <property type="term" value="F:phosphorelay sensor kinase activity"/>
    <property type="evidence" value="ECO:0007669"/>
    <property type="project" value="InterPro"/>
</dbReference>
<evidence type="ECO:0000256" key="11">
    <source>
        <dbReference type="SAM" id="Phobius"/>
    </source>
</evidence>
<evidence type="ECO:0000256" key="5">
    <source>
        <dbReference type="ARBA" id="ARBA00022679"/>
    </source>
</evidence>
<keyword evidence="15" id="KW-1185">Reference proteome</keyword>
<organism evidence="14 15">
    <name type="scientific">Pseudooctadecabacter jejudonensis</name>
    <dbReference type="NCBI Taxonomy" id="1391910"/>
    <lineage>
        <taxon>Bacteria</taxon>
        <taxon>Pseudomonadati</taxon>
        <taxon>Pseudomonadota</taxon>
        <taxon>Alphaproteobacteria</taxon>
        <taxon>Rhodobacterales</taxon>
        <taxon>Paracoccaceae</taxon>
        <taxon>Pseudooctadecabacter</taxon>
    </lineage>
</organism>
<dbReference type="SMART" id="SM00388">
    <property type="entry name" value="HisKA"/>
    <property type="match status" value="1"/>
</dbReference>
<proteinExistence type="predicted"/>
<evidence type="ECO:0000256" key="7">
    <source>
        <dbReference type="ARBA" id="ARBA00022777"/>
    </source>
</evidence>
<dbReference type="SUPFAM" id="SSF158472">
    <property type="entry name" value="HAMP domain-like"/>
    <property type="match status" value="1"/>
</dbReference>
<protein>
    <recommendedName>
        <fullName evidence="3">histidine kinase</fullName>
        <ecNumber evidence="3">2.7.13.3</ecNumber>
    </recommendedName>
</protein>
<dbReference type="InterPro" id="IPR003594">
    <property type="entry name" value="HATPase_dom"/>
</dbReference>
<dbReference type="Pfam" id="PF00672">
    <property type="entry name" value="HAMP"/>
    <property type="match status" value="1"/>
</dbReference>
<dbReference type="PROSITE" id="PS50885">
    <property type="entry name" value="HAMP"/>
    <property type="match status" value="1"/>
</dbReference>
<dbReference type="GO" id="GO:0005886">
    <property type="term" value="C:plasma membrane"/>
    <property type="evidence" value="ECO:0007669"/>
    <property type="project" value="TreeGrafter"/>
</dbReference>
<evidence type="ECO:0000256" key="9">
    <source>
        <dbReference type="ARBA" id="ARBA00023012"/>
    </source>
</evidence>
<dbReference type="CDD" id="cd00075">
    <property type="entry name" value="HATPase"/>
    <property type="match status" value="1"/>
</dbReference>
<dbReference type="CDD" id="cd00082">
    <property type="entry name" value="HisKA"/>
    <property type="match status" value="1"/>
</dbReference>